<reference evidence="1 2" key="1">
    <citation type="submission" date="2019-01" db="EMBL/GenBank/DDBJ databases">
        <authorList>
            <person name="Sayadi A."/>
        </authorList>
    </citation>
    <scope>NUCLEOTIDE SEQUENCE [LARGE SCALE GENOMIC DNA]</scope>
</reference>
<organism evidence="1 2">
    <name type="scientific">Callosobruchus maculatus</name>
    <name type="common">Southern cowpea weevil</name>
    <name type="synonym">Pulse bruchid</name>
    <dbReference type="NCBI Taxonomy" id="64391"/>
    <lineage>
        <taxon>Eukaryota</taxon>
        <taxon>Metazoa</taxon>
        <taxon>Ecdysozoa</taxon>
        <taxon>Arthropoda</taxon>
        <taxon>Hexapoda</taxon>
        <taxon>Insecta</taxon>
        <taxon>Pterygota</taxon>
        <taxon>Neoptera</taxon>
        <taxon>Endopterygota</taxon>
        <taxon>Coleoptera</taxon>
        <taxon>Polyphaga</taxon>
        <taxon>Cucujiformia</taxon>
        <taxon>Chrysomeloidea</taxon>
        <taxon>Chrysomelidae</taxon>
        <taxon>Bruchinae</taxon>
        <taxon>Bruchini</taxon>
        <taxon>Callosobruchus</taxon>
    </lineage>
</organism>
<protein>
    <submittedName>
        <fullName evidence="1">Uncharacterized protein</fullName>
    </submittedName>
</protein>
<name>A0A653CE36_CALMS</name>
<evidence type="ECO:0000313" key="2">
    <source>
        <dbReference type="Proteomes" id="UP000410492"/>
    </source>
</evidence>
<dbReference type="EMBL" id="CAACVG010007580">
    <property type="protein sequence ID" value="VEN46165.1"/>
    <property type="molecule type" value="Genomic_DNA"/>
</dbReference>
<accession>A0A653CE36</accession>
<gene>
    <name evidence="1" type="ORF">CALMAC_LOCUS8352</name>
</gene>
<dbReference type="Proteomes" id="UP000410492">
    <property type="component" value="Unassembled WGS sequence"/>
</dbReference>
<sequence length="40" mass="4659">MNQRHFGSFSDVIVTSYFIKLCHGHMCLLKAPYPKCRSKN</sequence>
<proteinExistence type="predicted"/>
<keyword evidence="2" id="KW-1185">Reference proteome</keyword>
<evidence type="ECO:0000313" key="1">
    <source>
        <dbReference type="EMBL" id="VEN46165.1"/>
    </source>
</evidence>
<dbReference type="AlphaFoldDB" id="A0A653CE36"/>